<comment type="caution">
    <text evidence="7">The sequence shown here is derived from an EMBL/GenBank/DDBJ whole genome shotgun (WGS) entry which is preliminary data.</text>
</comment>
<dbReference type="Gene3D" id="3.40.50.1100">
    <property type="match status" value="2"/>
</dbReference>
<comment type="similarity">
    <text evidence="2">Belongs to the ACC deaminase/D-cysteine desulfhydrase family.</text>
</comment>
<evidence type="ECO:0000313" key="8">
    <source>
        <dbReference type="Proteomes" id="UP000075663"/>
    </source>
</evidence>
<feature type="modified residue" description="N6-(pyridoxal phosphate)lysine" evidence="5">
    <location>
        <position position="21"/>
    </location>
</feature>
<organism evidence="7 8">
    <name type="scientific">Roseivirga seohaensis</name>
    <dbReference type="NCBI Taxonomy" id="1914963"/>
    <lineage>
        <taxon>Bacteria</taxon>
        <taxon>Pseudomonadati</taxon>
        <taxon>Bacteroidota</taxon>
        <taxon>Cytophagia</taxon>
        <taxon>Cytophagales</taxon>
        <taxon>Roseivirgaceae</taxon>
        <taxon>Roseivirga</taxon>
    </lineage>
</organism>
<dbReference type="AlphaFoldDB" id="A0A150XMH3"/>
<sequence>MNSGNLLLDEGQNHSYVSGNKLRKFNGILKEQPEVNGFITLGSVFSSHCMTTAFYGAYLGKPVVLIIIAESEVDERDFPHLKASIDFGAKVLFVKGAEATAFIDEQKERYKDYLWIPGGGHTPGAAAEYCAYFKSLFQANETLRSVGHIILPYGTGTTAFGICKAVSALQLPTRVIGVSVARDKERCLQAAAEFAGSETELSPLEIVDDYAGRYHDRTPETEAARQWFFKETSVLPDPIYNAKSIEYFYRKEMSNTLVVNTGGMLNNLL</sequence>
<comment type="cofactor">
    <cofactor evidence="1">
        <name>pyridoxal 5'-phosphate</name>
        <dbReference type="ChEBI" id="CHEBI:597326"/>
    </cofactor>
</comment>
<dbReference type="InterPro" id="IPR027278">
    <property type="entry name" value="ACCD_DCysDesulf"/>
</dbReference>
<dbReference type="PANTHER" id="PTHR43780:SF2">
    <property type="entry name" value="1-AMINOCYCLOPROPANE-1-CARBOXYLATE DEAMINASE-RELATED"/>
    <property type="match status" value="1"/>
</dbReference>
<dbReference type="STRING" id="1914963.AWW67_11260"/>
<dbReference type="PANTHER" id="PTHR43780">
    <property type="entry name" value="1-AMINOCYCLOPROPANE-1-CARBOXYLATE DEAMINASE-RELATED"/>
    <property type="match status" value="1"/>
</dbReference>
<dbReference type="Pfam" id="PF00291">
    <property type="entry name" value="PALP"/>
    <property type="match status" value="1"/>
</dbReference>
<proteinExistence type="inferred from homology"/>
<evidence type="ECO:0000256" key="4">
    <source>
        <dbReference type="PIRSR" id="PIRSR006278-1"/>
    </source>
</evidence>
<reference evidence="7 8" key="1">
    <citation type="submission" date="2016-01" db="EMBL/GenBank/DDBJ databases">
        <title>Genome sequencing of Roseivirga seohaensis SW-152.</title>
        <authorList>
            <person name="Selvaratnam C."/>
            <person name="Thevarajoo S."/>
            <person name="Goh K.M."/>
            <person name="Ee R."/>
            <person name="Chan K.-G."/>
            <person name="Chong C.S."/>
        </authorList>
    </citation>
    <scope>NUCLEOTIDE SEQUENCE [LARGE SCALE GENOMIC DNA]</scope>
    <source>
        <strain evidence="7 8">SW-152</strain>
    </source>
</reference>
<evidence type="ECO:0000256" key="5">
    <source>
        <dbReference type="PIRSR" id="PIRSR006278-2"/>
    </source>
</evidence>
<dbReference type="Proteomes" id="UP000075663">
    <property type="component" value="Unassembled WGS sequence"/>
</dbReference>
<dbReference type="EMBL" id="LRPB01000048">
    <property type="protein sequence ID" value="KYG79881.1"/>
    <property type="molecule type" value="Genomic_DNA"/>
</dbReference>
<gene>
    <name evidence="7" type="ORF">AWW67_11260</name>
</gene>
<accession>A0A150XMH3</accession>
<name>A0A150XMH3_9BACT</name>
<evidence type="ECO:0000256" key="3">
    <source>
        <dbReference type="ARBA" id="ARBA00022898"/>
    </source>
</evidence>
<evidence type="ECO:0000313" key="7">
    <source>
        <dbReference type="EMBL" id="KYG79881.1"/>
    </source>
</evidence>
<feature type="domain" description="Tryptophan synthase beta chain-like PALP" evidence="6">
    <location>
        <begin position="10"/>
        <end position="244"/>
    </location>
</feature>
<dbReference type="InterPro" id="IPR001926">
    <property type="entry name" value="TrpB-like_PALP"/>
</dbReference>
<evidence type="ECO:0000256" key="1">
    <source>
        <dbReference type="ARBA" id="ARBA00001933"/>
    </source>
</evidence>
<evidence type="ECO:0000256" key="2">
    <source>
        <dbReference type="ARBA" id="ARBA00008639"/>
    </source>
</evidence>
<dbReference type="GO" id="GO:0019148">
    <property type="term" value="F:D-cysteine desulfhydrase activity"/>
    <property type="evidence" value="ECO:0007669"/>
    <property type="project" value="TreeGrafter"/>
</dbReference>
<feature type="active site" description="Nucleophile" evidence="4">
    <location>
        <position position="46"/>
    </location>
</feature>
<dbReference type="SUPFAM" id="SSF53686">
    <property type="entry name" value="Tryptophan synthase beta subunit-like PLP-dependent enzymes"/>
    <property type="match status" value="1"/>
</dbReference>
<keyword evidence="3 5" id="KW-0663">Pyridoxal phosphate</keyword>
<protein>
    <recommendedName>
        <fullName evidence="6">Tryptophan synthase beta chain-like PALP domain-containing protein</fullName>
    </recommendedName>
</protein>
<dbReference type="PIRSF" id="PIRSF006278">
    <property type="entry name" value="ACCD_DCysDesulf"/>
    <property type="match status" value="1"/>
</dbReference>
<dbReference type="InterPro" id="IPR036052">
    <property type="entry name" value="TrpB-like_PALP_sf"/>
</dbReference>
<evidence type="ECO:0000259" key="6">
    <source>
        <dbReference type="Pfam" id="PF00291"/>
    </source>
</evidence>